<name>A0A4U7MWP4_9RHOB</name>
<dbReference type="RefSeq" id="WP_138017056.1">
    <property type="nucleotide sequence ID" value="NZ_SULI01000022.1"/>
</dbReference>
<protein>
    <submittedName>
        <fullName evidence="1">Glycosyltransferase family 4 protein</fullName>
    </submittedName>
</protein>
<dbReference type="SUPFAM" id="SSF53756">
    <property type="entry name" value="UDP-Glycosyltransferase/glycogen phosphorylase"/>
    <property type="match status" value="1"/>
</dbReference>
<evidence type="ECO:0000313" key="1">
    <source>
        <dbReference type="EMBL" id="TKZ17448.1"/>
    </source>
</evidence>
<keyword evidence="1" id="KW-0808">Transferase</keyword>
<gene>
    <name evidence="1" type="ORF">FAP39_14265</name>
</gene>
<dbReference type="GO" id="GO:0016740">
    <property type="term" value="F:transferase activity"/>
    <property type="evidence" value="ECO:0007669"/>
    <property type="project" value="UniProtKB-KW"/>
</dbReference>
<dbReference type="PANTHER" id="PTHR12526:SF630">
    <property type="entry name" value="GLYCOSYLTRANSFERASE"/>
    <property type="match status" value="1"/>
</dbReference>
<dbReference type="AlphaFoldDB" id="A0A4U7MWP4"/>
<evidence type="ECO:0000313" key="2">
    <source>
        <dbReference type="Proteomes" id="UP000306575"/>
    </source>
</evidence>
<dbReference type="Proteomes" id="UP000306575">
    <property type="component" value="Unassembled WGS sequence"/>
</dbReference>
<reference evidence="1 2" key="1">
    <citation type="submission" date="2019-04" db="EMBL/GenBank/DDBJ databases">
        <title>Genome sequence of Pelagicola litoralis CL-ES2.</title>
        <authorList>
            <person name="Cao J."/>
        </authorList>
    </citation>
    <scope>NUCLEOTIDE SEQUENCE [LARGE SCALE GENOMIC DNA]</scope>
    <source>
        <strain evidence="1 2">CL-ES2</strain>
    </source>
</reference>
<organism evidence="1 2">
    <name type="scientific">Shimia litoralis</name>
    <dbReference type="NCBI Taxonomy" id="420403"/>
    <lineage>
        <taxon>Bacteria</taxon>
        <taxon>Pseudomonadati</taxon>
        <taxon>Pseudomonadota</taxon>
        <taxon>Alphaproteobacteria</taxon>
        <taxon>Rhodobacterales</taxon>
        <taxon>Roseobacteraceae</taxon>
    </lineage>
</organism>
<comment type="caution">
    <text evidence="1">The sequence shown here is derived from an EMBL/GenBank/DDBJ whole genome shotgun (WGS) entry which is preliminary data.</text>
</comment>
<accession>A0A4U7MWP4</accession>
<proteinExistence type="predicted"/>
<dbReference type="OrthoDB" id="9790710at2"/>
<dbReference type="Pfam" id="PF13692">
    <property type="entry name" value="Glyco_trans_1_4"/>
    <property type="match status" value="1"/>
</dbReference>
<dbReference type="PANTHER" id="PTHR12526">
    <property type="entry name" value="GLYCOSYLTRANSFERASE"/>
    <property type="match status" value="1"/>
</dbReference>
<dbReference type="EMBL" id="SULI01000022">
    <property type="protein sequence ID" value="TKZ17448.1"/>
    <property type="molecule type" value="Genomic_DNA"/>
</dbReference>
<keyword evidence="2" id="KW-1185">Reference proteome</keyword>
<sequence length="395" mass="43961">MRNIVILAGGYGLDTRNASAVRALGLAQMIQSLGYQVIVMGKFKSPPAAARSPDGLEIDGVMCRDIQRPIVDRSCVSYVVSADPLVQVVDEQGADRVLAVLCYNYPARGAWSMIRQARRRGIAPILDCTEWYGWEGRKILRNLWRLAGVTIRMRVLTRLAGNVSCASRWFQAHVARQHTVLWPFVLDTTRPEWQRSPAPDPARRAHLVYSGSPGMGMHKDRLPVMIASLARLAAEGHDFRISVAGITEAQYLQTMPGHRDQLDRLGGRLQFLGRIPHADSLTLLRSADFSVFFRQPNRVSNTGFATKYVEAATLGVPVISNPTSDIPLYLRDGENGIMARSIVDADVDDALRRAICLTPEERAAMVAACRAENPFDMRALQREAREFLENLRGLR</sequence>
<dbReference type="Gene3D" id="3.40.50.2000">
    <property type="entry name" value="Glycogen Phosphorylase B"/>
    <property type="match status" value="2"/>
</dbReference>